<dbReference type="NCBIfam" id="TIGR02322">
    <property type="entry name" value="phosphon_PhnN"/>
    <property type="match status" value="1"/>
</dbReference>
<dbReference type="GO" id="GO:0006015">
    <property type="term" value="P:5-phosphoribose 1-diphosphate biosynthetic process"/>
    <property type="evidence" value="ECO:0007669"/>
    <property type="project" value="UniProtKB-UniRule"/>
</dbReference>
<comment type="pathway">
    <text evidence="2 6">Metabolic intermediate biosynthesis; 5-phospho-alpha-D-ribose 1-diphosphate biosynthesis; 5-phospho-alpha-D-ribose 1-diphosphate from D-ribose 5-phosphate (route II): step 3/3.</text>
</comment>
<proteinExistence type="inferred from homology"/>
<reference evidence="7" key="1">
    <citation type="journal article" date="2014" name="Int. J. Syst. Evol. Microbiol.">
        <title>Complete genome sequence of Corynebacterium casei LMG S-19264T (=DSM 44701T), isolated from a smear-ripened cheese.</title>
        <authorList>
            <consortium name="US DOE Joint Genome Institute (JGI-PGF)"/>
            <person name="Walter F."/>
            <person name="Albersmeier A."/>
            <person name="Kalinowski J."/>
            <person name="Ruckert C."/>
        </authorList>
    </citation>
    <scope>NUCLEOTIDE SEQUENCE</scope>
    <source>
        <strain evidence="7">CCM 7684</strain>
    </source>
</reference>
<evidence type="ECO:0000256" key="1">
    <source>
        <dbReference type="ARBA" id="ARBA00000373"/>
    </source>
</evidence>
<dbReference type="GO" id="GO:0019634">
    <property type="term" value="P:organic phosphonate metabolic process"/>
    <property type="evidence" value="ECO:0007669"/>
    <property type="project" value="UniProtKB-UniRule"/>
</dbReference>
<accession>A0A8J2YK89</accession>
<dbReference type="PANTHER" id="PTHR23117">
    <property type="entry name" value="GUANYLATE KINASE-RELATED"/>
    <property type="match status" value="1"/>
</dbReference>
<dbReference type="GO" id="GO:0005524">
    <property type="term" value="F:ATP binding"/>
    <property type="evidence" value="ECO:0007669"/>
    <property type="project" value="UniProtKB-KW"/>
</dbReference>
<dbReference type="RefSeq" id="WP_229729454.1">
    <property type="nucleotide sequence ID" value="NZ_BMCP01000003.1"/>
</dbReference>
<reference evidence="7" key="2">
    <citation type="submission" date="2020-09" db="EMBL/GenBank/DDBJ databases">
        <authorList>
            <person name="Sun Q."/>
            <person name="Sedlacek I."/>
        </authorList>
    </citation>
    <scope>NUCLEOTIDE SEQUENCE</scope>
    <source>
        <strain evidence="7">CCM 7684</strain>
    </source>
</reference>
<comment type="caution">
    <text evidence="7">The sequence shown here is derived from an EMBL/GenBank/DDBJ whole genome shotgun (WGS) entry which is preliminary data.</text>
</comment>
<dbReference type="GO" id="GO:0033863">
    <property type="term" value="F:ribose 1,5-bisphosphate phosphokinase activity"/>
    <property type="evidence" value="ECO:0007669"/>
    <property type="project" value="UniProtKB-UniRule"/>
</dbReference>
<comment type="catalytic activity">
    <reaction evidence="1 6">
        <text>alpha-D-ribose 1,5-bisphosphate + ATP = 5-phospho-alpha-D-ribose 1-diphosphate + ADP</text>
        <dbReference type="Rhea" id="RHEA:20109"/>
        <dbReference type="ChEBI" id="CHEBI:30616"/>
        <dbReference type="ChEBI" id="CHEBI:58017"/>
        <dbReference type="ChEBI" id="CHEBI:68688"/>
        <dbReference type="ChEBI" id="CHEBI:456216"/>
        <dbReference type="EC" id="2.7.4.23"/>
    </reaction>
</comment>
<dbReference type="InterPro" id="IPR027417">
    <property type="entry name" value="P-loop_NTPase"/>
</dbReference>
<comment type="similarity">
    <text evidence="6">Belongs to the ribose 1,5-bisphosphokinase family.</text>
</comment>
<evidence type="ECO:0000313" key="7">
    <source>
        <dbReference type="EMBL" id="GGE49312.1"/>
    </source>
</evidence>
<gene>
    <name evidence="6 7" type="primary">phnN</name>
    <name evidence="7" type="ORF">GCM10007276_28060</name>
</gene>
<feature type="binding site" evidence="6">
    <location>
        <begin position="16"/>
        <end position="23"/>
    </location>
    <ligand>
        <name>ATP</name>
        <dbReference type="ChEBI" id="CHEBI:30616"/>
    </ligand>
</feature>
<name>A0A8J2YK89_9RHOB</name>
<comment type="function">
    <text evidence="6">Catalyzes the phosphorylation of ribose 1,5-bisphosphate to 5-phospho-D-ribosyl alpha-1-diphosphate (PRPP).</text>
</comment>
<keyword evidence="4 6" id="KW-0547">Nucleotide-binding</keyword>
<dbReference type="AlphaFoldDB" id="A0A8J2YK89"/>
<dbReference type="UniPathway" id="UPA00087">
    <property type="reaction ID" value="UER00175"/>
</dbReference>
<keyword evidence="5 6" id="KW-0067">ATP-binding</keyword>
<evidence type="ECO:0000313" key="8">
    <source>
        <dbReference type="Proteomes" id="UP000602745"/>
    </source>
</evidence>
<dbReference type="GO" id="GO:0005829">
    <property type="term" value="C:cytosol"/>
    <property type="evidence" value="ECO:0007669"/>
    <property type="project" value="TreeGrafter"/>
</dbReference>
<dbReference type="EMBL" id="BMCP01000003">
    <property type="protein sequence ID" value="GGE49312.1"/>
    <property type="molecule type" value="Genomic_DNA"/>
</dbReference>
<evidence type="ECO:0000256" key="5">
    <source>
        <dbReference type="ARBA" id="ARBA00022840"/>
    </source>
</evidence>
<dbReference type="EC" id="2.7.4.23" evidence="6"/>
<sequence>MSPEANHPGVFVAIVGPSGAGKDTLLSRAARELKDCRNVRFVRRVITRPSDGGTEDHDSLSQAAFLAAEAQGAFCLSWQAHGLHYALPAAVLQDLAQGHTVVANISRRALEPAAHRFGAIEVIEVTARPELLVGRLAARGRETEEEIRERIGRQVPLELPEATRDFISIDNSADLAGAVRQMVGHLRRSAGAARQAASASASSP</sequence>
<dbReference type="PANTHER" id="PTHR23117:SF8">
    <property type="entry name" value="RIBOSE 1,5-BISPHOSPHATE PHOSPHOKINASE PHNN"/>
    <property type="match status" value="1"/>
</dbReference>
<evidence type="ECO:0000256" key="3">
    <source>
        <dbReference type="ARBA" id="ARBA00022679"/>
    </source>
</evidence>
<evidence type="ECO:0000256" key="4">
    <source>
        <dbReference type="ARBA" id="ARBA00022741"/>
    </source>
</evidence>
<dbReference type="HAMAP" id="MF_00836">
    <property type="entry name" value="PhnN"/>
    <property type="match status" value="1"/>
</dbReference>
<evidence type="ECO:0000256" key="2">
    <source>
        <dbReference type="ARBA" id="ARBA00005069"/>
    </source>
</evidence>
<dbReference type="Proteomes" id="UP000602745">
    <property type="component" value="Unassembled WGS sequence"/>
</dbReference>
<dbReference type="SUPFAM" id="SSF52540">
    <property type="entry name" value="P-loop containing nucleoside triphosphate hydrolases"/>
    <property type="match status" value="1"/>
</dbReference>
<protein>
    <recommendedName>
        <fullName evidence="6">Ribose 1,5-bisphosphate phosphokinase PhnN</fullName>
        <ecNumber evidence="6">2.7.4.23</ecNumber>
    </recommendedName>
    <alternativeName>
        <fullName evidence="6">Ribose 1,5-bisphosphokinase</fullName>
    </alternativeName>
</protein>
<keyword evidence="8" id="KW-1185">Reference proteome</keyword>
<dbReference type="InterPro" id="IPR012699">
    <property type="entry name" value="PhnN"/>
</dbReference>
<dbReference type="Gene3D" id="3.40.50.300">
    <property type="entry name" value="P-loop containing nucleotide triphosphate hydrolases"/>
    <property type="match status" value="1"/>
</dbReference>
<keyword evidence="3 6" id="KW-0808">Transferase</keyword>
<evidence type="ECO:0000256" key="6">
    <source>
        <dbReference type="HAMAP-Rule" id="MF_00836"/>
    </source>
</evidence>
<organism evidence="7 8">
    <name type="scientific">Agaricicola taiwanensis</name>
    <dbReference type="NCBI Taxonomy" id="591372"/>
    <lineage>
        <taxon>Bacteria</taxon>
        <taxon>Pseudomonadati</taxon>
        <taxon>Pseudomonadota</taxon>
        <taxon>Alphaproteobacteria</taxon>
        <taxon>Rhodobacterales</taxon>
        <taxon>Paracoccaceae</taxon>
        <taxon>Agaricicola</taxon>
    </lineage>
</organism>